<dbReference type="RefSeq" id="WP_215620187.1">
    <property type="nucleotide sequence ID" value="NZ_CP076134.1"/>
</dbReference>
<gene>
    <name evidence="1" type="ORF">KMZ29_16230</name>
</gene>
<dbReference type="AlphaFoldDB" id="A0A975RKE6"/>
<dbReference type="Proteomes" id="UP000680839">
    <property type="component" value="Chromosome"/>
</dbReference>
<sequence length="235" mass="25421">MLKGLYKVEMHTVHGSRRGVLYVYDGKMMGGNSAFAFVGTYQETENGEVSVEISTMRHNDDPNFQPLFKTDKITLSLKGRQQGEQYFFEGGTTQLPGIAFHSVMTPISEEAAPPVVAAGEGGIRNGLYSIHIRMLDGVDGGNTGVMVLHDGQIRGGDAFFDYVGAYTSANGRWKGELINHEHTPSQGERPVFGGYEVGIGFSGTYTDEGAVAEATALAGKRSIRFSAVLRRMAEA</sequence>
<reference evidence="1" key="1">
    <citation type="submission" date="2021-06" db="EMBL/GenBank/DDBJ databases">
        <title>Bradyrhizobium sp. S2-20-1 Genome sequencing.</title>
        <authorList>
            <person name="Jin L."/>
        </authorList>
    </citation>
    <scope>NUCLEOTIDE SEQUENCE</scope>
    <source>
        <strain evidence="1">S2-20-1</strain>
    </source>
</reference>
<evidence type="ECO:0000313" key="1">
    <source>
        <dbReference type="EMBL" id="QWG11295.1"/>
    </source>
</evidence>
<evidence type="ECO:0000313" key="2">
    <source>
        <dbReference type="Proteomes" id="UP000680839"/>
    </source>
</evidence>
<organism evidence="1 2">
    <name type="scientific">Bradyrhizobium sediminis</name>
    <dbReference type="NCBI Taxonomy" id="2840469"/>
    <lineage>
        <taxon>Bacteria</taxon>
        <taxon>Pseudomonadati</taxon>
        <taxon>Pseudomonadota</taxon>
        <taxon>Alphaproteobacteria</taxon>
        <taxon>Hyphomicrobiales</taxon>
        <taxon>Nitrobacteraceae</taxon>
        <taxon>Bradyrhizobium</taxon>
    </lineage>
</organism>
<evidence type="ECO:0008006" key="3">
    <source>
        <dbReference type="Google" id="ProtNLM"/>
    </source>
</evidence>
<dbReference type="InterPro" id="IPR043019">
    <property type="entry name" value="GrlR_sf"/>
</dbReference>
<protein>
    <recommendedName>
        <fullName evidence="3">T3SS negative regulator,GrlR</fullName>
    </recommendedName>
</protein>
<name>A0A975RKE6_9BRAD</name>
<dbReference type="Gene3D" id="2.40.128.380">
    <property type="entry name" value="T3SS negative regulator GrlR"/>
    <property type="match status" value="2"/>
</dbReference>
<proteinExistence type="predicted"/>
<dbReference type="EMBL" id="CP076134">
    <property type="protein sequence ID" value="QWG11295.1"/>
    <property type="molecule type" value="Genomic_DNA"/>
</dbReference>
<accession>A0A975RKE6</accession>